<dbReference type="EMBL" id="PKPP01011031">
    <property type="protein sequence ID" value="PWA44925.1"/>
    <property type="molecule type" value="Genomic_DNA"/>
</dbReference>
<dbReference type="OrthoDB" id="1924787at2759"/>
<sequence length="377" mass="42565">MMTSSLNITENVPRWPEYAGLHQQHSVEYWMMTSLLCGVKCNEEVVRVSDGDVADVFYVPFFSSLSFDANGKNMTDSDTQIDRQLQAEEATIIEMETPVSLTFVLRCLQQGKMMFPVSKLPPKIAAAESRGVPSTTRPTLIVDALLQRLLPLDRRHRDAHAQIVKMEWQKYHHPQLANATPQIQFPWSSQGIKSNLQVDVALIATGRAPFTQRLGLENAEDSDEVIKVVNWFGSTAAAASSHMDIDMVAFYFLKLENDKHHIKRYQSRMELPLKVNSQEEYLRATMEPVAAEQSWVAICPCNRDFDMFFPRSGRCNAKVTKVNDDTPSFESYQYAKEESDSDVTVEEAQAKENSGFVGLSLFNAGAVADNEMPQFDF</sequence>
<keyword evidence="2" id="KW-1185">Reference proteome</keyword>
<dbReference type="AlphaFoldDB" id="A0A2U1L7D3"/>
<gene>
    <name evidence="1" type="ORF">CTI12_AA503510</name>
</gene>
<reference evidence="1 2" key="1">
    <citation type="journal article" date="2018" name="Mol. Plant">
        <title>The genome of Artemisia annua provides insight into the evolution of Asteraceae family and artemisinin biosynthesis.</title>
        <authorList>
            <person name="Shen Q."/>
            <person name="Zhang L."/>
            <person name="Liao Z."/>
            <person name="Wang S."/>
            <person name="Yan T."/>
            <person name="Shi P."/>
            <person name="Liu M."/>
            <person name="Fu X."/>
            <person name="Pan Q."/>
            <person name="Wang Y."/>
            <person name="Lv Z."/>
            <person name="Lu X."/>
            <person name="Zhang F."/>
            <person name="Jiang W."/>
            <person name="Ma Y."/>
            <person name="Chen M."/>
            <person name="Hao X."/>
            <person name="Li L."/>
            <person name="Tang Y."/>
            <person name="Lv G."/>
            <person name="Zhou Y."/>
            <person name="Sun X."/>
            <person name="Brodelius P.E."/>
            <person name="Rose J.K.C."/>
            <person name="Tang K."/>
        </authorList>
    </citation>
    <scope>NUCLEOTIDE SEQUENCE [LARGE SCALE GENOMIC DNA]</scope>
    <source>
        <strain evidence="2">cv. Huhao1</strain>
        <tissue evidence="1">Leaf</tissue>
    </source>
</reference>
<accession>A0A2U1L7D3</accession>
<evidence type="ECO:0000313" key="1">
    <source>
        <dbReference type="EMBL" id="PWA44925.1"/>
    </source>
</evidence>
<dbReference type="Proteomes" id="UP000245207">
    <property type="component" value="Unassembled WGS sequence"/>
</dbReference>
<evidence type="ECO:0000313" key="2">
    <source>
        <dbReference type="Proteomes" id="UP000245207"/>
    </source>
</evidence>
<organism evidence="1 2">
    <name type="scientific">Artemisia annua</name>
    <name type="common">Sweet wormwood</name>
    <dbReference type="NCBI Taxonomy" id="35608"/>
    <lineage>
        <taxon>Eukaryota</taxon>
        <taxon>Viridiplantae</taxon>
        <taxon>Streptophyta</taxon>
        <taxon>Embryophyta</taxon>
        <taxon>Tracheophyta</taxon>
        <taxon>Spermatophyta</taxon>
        <taxon>Magnoliopsida</taxon>
        <taxon>eudicotyledons</taxon>
        <taxon>Gunneridae</taxon>
        <taxon>Pentapetalae</taxon>
        <taxon>asterids</taxon>
        <taxon>campanulids</taxon>
        <taxon>Asterales</taxon>
        <taxon>Asteraceae</taxon>
        <taxon>Asteroideae</taxon>
        <taxon>Anthemideae</taxon>
        <taxon>Artemisiinae</taxon>
        <taxon>Artemisia</taxon>
    </lineage>
</organism>
<protein>
    <submittedName>
        <fullName evidence="1">Exostosin-like protein</fullName>
    </submittedName>
</protein>
<proteinExistence type="predicted"/>
<dbReference type="STRING" id="35608.A0A2U1L7D3"/>
<name>A0A2U1L7D3_ARTAN</name>
<comment type="caution">
    <text evidence="1">The sequence shown here is derived from an EMBL/GenBank/DDBJ whole genome shotgun (WGS) entry which is preliminary data.</text>
</comment>